<organism evidence="1 2">
    <name type="scientific">Pseudomonas spirodelae</name>
    <dbReference type="NCBI Taxonomy" id="3101751"/>
    <lineage>
        <taxon>Bacteria</taxon>
        <taxon>Pseudomonadati</taxon>
        <taxon>Pseudomonadota</taxon>
        <taxon>Gammaproteobacteria</taxon>
        <taxon>Pseudomonadales</taxon>
        <taxon>Pseudomonadaceae</taxon>
        <taxon>Pseudomonas</taxon>
    </lineage>
</organism>
<name>A0ABU5P4P4_9PSED</name>
<accession>A0ABU5P4P4</accession>
<keyword evidence="2" id="KW-1185">Reference proteome</keyword>
<dbReference type="EMBL" id="JAYEET010000004">
    <property type="protein sequence ID" value="MEA1604632.1"/>
    <property type="molecule type" value="Genomic_DNA"/>
</dbReference>
<proteinExistence type="predicted"/>
<evidence type="ECO:0000313" key="1">
    <source>
        <dbReference type="EMBL" id="MEA1604632.1"/>
    </source>
</evidence>
<protein>
    <submittedName>
        <fullName evidence="1">Uncharacterized protein</fullName>
    </submittedName>
</protein>
<sequence length="245" mass="28305">MDVETRFQFGKKIDNELAKRGYASSTQSGHWYGYIGGIRSLSQSRDRLLDSLSVIYSDANDLYLNGPSDLWTALWGDIDRLWALCRTQYSNLGPFIDDEAWGTSDKTHNRSFAETLHVFESELLFAEIYGKPLTIRHLTEAISLYRLHRHLDEVTHIPLDCVSAYRCIWMCLEDISIWSVLDELGIFNSVKNLLIAMETDRLEISARYRTAIGIEQHLIYLFVEDPFSWFPADARWDTVQPAEVI</sequence>
<dbReference type="Proteomes" id="UP001292571">
    <property type="component" value="Unassembled WGS sequence"/>
</dbReference>
<gene>
    <name evidence="1" type="ORF">SOP97_02210</name>
</gene>
<comment type="caution">
    <text evidence="1">The sequence shown here is derived from an EMBL/GenBank/DDBJ whole genome shotgun (WGS) entry which is preliminary data.</text>
</comment>
<reference evidence="1 2" key="1">
    <citation type="submission" date="2023-12" db="EMBL/GenBank/DDBJ databases">
        <title>Pseudomonas sp. T5W1.</title>
        <authorList>
            <person name="Maltman C."/>
        </authorList>
    </citation>
    <scope>NUCLEOTIDE SEQUENCE [LARGE SCALE GENOMIC DNA]</scope>
    <source>
        <strain evidence="1 2">T5W1</strain>
    </source>
</reference>
<evidence type="ECO:0000313" key="2">
    <source>
        <dbReference type="Proteomes" id="UP001292571"/>
    </source>
</evidence>
<dbReference type="RefSeq" id="WP_322948094.1">
    <property type="nucleotide sequence ID" value="NZ_JAYEET010000004.1"/>
</dbReference>